<proteinExistence type="predicted"/>
<dbReference type="PANTHER" id="PTHR12558">
    <property type="entry name" value="CELL DIVISION CYCLE 16,23,27"/>
    <property type="match status" value="1"/>
</dbReference>
<reference evidence="2" key="2">
    <citation type="journal article" date="2021" name="PeerJ">
        <title>Extensive microbial diversity within the chicken gut microbiome revealed by metagenomics and culture.</title>
        <authorList>
            <person name="Gilroy R."/>
            <person name="Ravi A."/>
            <person name="Getino M."/>
            <person name="Pursley I."/>
            <person name="Horton D.L."/>
            <person name="Alikhan N.F."/>
            <person name="Baker D."/>
            <person name="Gharbi K."/>
            <person name="Hall N."/>
            <person name="Watson M."/>
            <person name="Adriaenssens E.M."/>
            <person name="Foster-Nyarko E."/>
            <person name="Jarju S."/>
            <person name="Secka A."/>
            <person name="Antonio M."/>
            <person name="Oren A."/>
            <person name="Chaudhuri R.R."/>
            <person name="La Ragione R."/>
            <person name="Hildebrand F."/>
            <person name="Pallen M.J."/>
        </authorList>
    </citation>
    <scope>NUCLEOTIDE SEQUENCE</scope>
    <source>
        <strain evidence="2">B1-20833</strain>
    </source>
</reference>
<dbReference type="PANTHER" id="PTHR12558:SF44">
    <property type="entry name" value="TETRATRICOPEPTIDE REPEAT-CONTAINING PROTEIN"/>
    <property type="match status" value="1"/>
</dbReference>
<dbReference type="Gene3D" id="1.25.40.10">
    <property type="entry name" value="Tetratricopeptide repeat domain"/>
    <property type="match status" value="6"/>
</dbReference>
<evidence type="ECO:0000313" key="3">
    <source>
        <dbReference type="Proteomes" id="UP000823661"/>
    </source>
</evidence>
<sequence>MSRLNRVAAAVSSVLLWICTAMAAAYESPDMLSPGSVRMYDRELKYAVDLYGRGLYIQAEAVLSEMPDGHKSVRSEGYRVLCAIRLERTGYRTDMEDYIAAYPYSGLIPQMRFHYALNLFDDGDYRGASEQLEQLSRRQIYRSQVTEFLFRKAYCDLENGIYWRSLKRFAEVLSRPLSDYTAPSQYFSGYILYQQERFGEAYDFFSRSVKDPRFADISGYYMLECRFMDKDYDYVVQKGPQMMESVPEERRVHLARLISESYLVLGDADKARKYFYRDAVPEDEKTRTDYFYAGSVLFAVKDWAGATENFSMMPDRTDSLGQIASYQMAYAYIQLKNKVAAMEAFREAAVLPYNPEMAEDAYYNYAKLAFDLNNDITGFDGYLAKYSDLKRGDRVYSYIAVGALRNRDYASAVEAYDKVEVLDPVMKTNYMKANYLRANELIGSGSWRAAVPCLRAAAYYSDRREMFNQMSRFWLAEAYFRDGQYDKSVETLKELYNTSALYGMEESRLIPYSIGYAYFQKEDYAAAAEWFTEYLGTGSSLFRKEALLRRADCWFQRRDYRSAYTAYRDVVKEYYDVNDIYPYYYAGLSAGLAGDNASMISSLAPVAGADPASPYYADATIELGRAYAAAGKAPEASVCFDRVLDKVKDSTYMAMAMIELGTLARNGKDMDTALGYYKSVVEKMPLSGYTQDALAAIESIYQSMNDPQSYLAYIDGIGMSSLKTEEEKESMIFSAAEQIFLSGNYEKAIAALQSYMKEYPSGKGVPSAEFYLGESYRGLGQKEQACDRYYAVMESGSGSYLELAALRFSELTYSLQRYADSYRGYAFLLEKAVMDENTAVARIGMMRSAYAGRMYAEAVENAAAVEADRRSDEALLTEAEYITAKSYLYMSQRDKALPILHRLSSRPDTDYGAEAAYLLIQDSYDRGDFSDVETRVYAFSESENPQQYWLARSFVVLGDAFAEMGDYEQAKATFESVRDGYNPDRPDDVKDNLDIRIQKLEELMSSGTVTETGTDTL</sequence>
<dbReference type="Pfam" id="PF13174">
    <property type="entry name" value="TPR_6"/>
    <property type="match status" value="3"/>
</dbReference>
<name>A0A9D9HHD1_9BACT</name>
<dbReference type="SUPFAM" id="SSF81901">
    <property type="entry name" value="HCP-like"/>
    <property type="match status" value="1"/>
</dbReference>
<dbReference type="SUPFAM" id="SSF48452">
    <property type="entry name" value="TPR-like"/>
    <property type="match status" value="4"/>
</dbReference>
<organism evidence="2 3">
    <name type="scientific">Candidatus Cryptobacteroides intestinavium</name>
    <dbReference type="NCBI Taxonomy" id="2840766"/>
    <lineage>
        <taxon>Bacteria</taxon>
        <taxon>Pseudomonadati</taxon>
        <taxon>Bacteroidota</taxon>
        <taxon>Bacteroidia</taxon>
        <taxon>Bacteroidales</taxon>
        <taxon>Candidatus Cryptobacteroides</taxon>
    </lineage>
</organism>
<dbReference type="InterPro" id="IPR011990">
    <property type="entry name" value="TPR-like_helical_dom_sf"/>
</dbReference>
<dbReference type="Pfam" id="PF13432">
    <property type="entry name" value="TPR_16"/>
    <property type="match status" value="2"/>
</dbReference>
<gene>
    <name evidence="2" type="ORF">IAC06_01885</name>
</gene>
<dbReference type="SMART" id="SM00028">
    <property type="entry name" value="TPR"/>
    <property type="match status" value="8"/>
</dbReference>
<dbReference type="GO" id="GO:0051301">
    <property type="term" value="P:cell division"/>
    <property type="evidence" value="ECO:0007669"/>
    <property type="project" value="TreeGrafter"/>
</dbReference>
<accession>A0A9D9HHD1</accession>
<feature type="chain" id="PRO_5038789937" evidence="1">
    <location>
        <begin position="24"/>
        <end position="1017"/>
    </location>
</feature>
<comment type="caution">
    <text evidence="2">The sequence shown here is derived from an EMBL/GenBank/DDBJ whole genome shotgun (WGS) entry which is preliminary data.</text>
</comment>
<dbReference type="Pfam" id="PF13181">
    <property type="entry name" value="TPR_8"/>
    <property type="match status" value="1"/>
</dbReference>
<evidence type="ECO:0000256" key="1">
    <source>
        <dbReference type="SAM" id="SignalP"/>
    </source>
</evidence>
<feature type="signal peptide" evidence="1">
    <location>
        <begin position="1"/>
        <end position="23"/>
    </location>
</feature>
<dbReference type="EMBL" id="JADIMI010000016">
    <property type="protein sequence ID" value="MBO8451621.1"/>
    <property type="molecule type" value="Genomic_DNA"/>
</dbReference>
<dbReference type="Proteomes" id="UP000823661">
    <property type="component" value="Unassembled WGS sequence"/>
</dbReference>
<dbReference type="InterPro" id="IPR019734">
    <property type="entry name" value="TPR_rpt"/>
</dbReference>
<keyword evidence="1" id="KW-0732">Signal</keyword>
<dbReference type="AlphaFoldDB" id="A0A9D9HHD1"/>
<protein>
    <submittedName>
        <fullName evidence="2">Tetratricopeptide repeat protein</fullName>
    </submittedName>
</protein>
<reference evidence="2" key="1">
    <citation type="submission" date="2020-10" db="EMBL/GenBank/DDBJ databases">
        <authorList>
            <person name="Gilroy R."/>
        </authorList>
    </citation>
    <scope>NUCLEOTIDE SEQUENCE</scope>
    <source>
        <strain evidence="2">B1-20833</strain>
    </source>
</reference>
<evidence type="ECO:0000313" key="2">
    <source>
        <dbReference type="EMBL" id="MBO8451621.1"/>
    </source>
</evidence>